<name>R7VE91_CAPTE</name>
<proteinExistence type="predicted"/>
<evidence type="ECO:0000313" key="2">
    <source>
        <dbReference type="EnsemblMetazoa" id="CapteP202285"/>
    </source>
</evidence>
<organism evidence="1">
    <name type="scientific">Capitella teleta</name>
    <name type="common">Polychaete worm</name>
    <dbReference type="NCBI Taxonomy" id="283909"/>
    <lineage>
        <taxon>Eukaryota</taxon>
        <taxon>Metazoa</taxon>
        <taxon>Spiralia</taxon>
        <taxon>Lophotrochozoa</taxon>
        <taxon>Annelida</taxon>
        <taxon>Polychaeta</taxon>
        <taxon>Sedentaria</taxon>
        <taxon>Scolecida</taxon>
        <taxon>Capitellidae</taxon>
        <taxon>Capitella</taxon>
    </lineage>
</organism>
<sequence>MGETDTGLTDFITWSQIAFGVMAFVKVAKIDITVVFHTSIVCSFAPKFRSFFFALLETDRGAEEPALDMSQQAFRSKRPRSSCAVPNQLEAHMQGVKEAVDGYCFLSGDDRQCCLRRNYKSNEKYGPHARTARTYVNATHLRAVRHVRAENARTCRTHICERPLMAYSSQGLRKAIRD</sequence>
<reference evidence="1 3" key="2">
    <citation type="journal article" date="2013" name="Nature">
        <title>Insights into bilaterian evolution from three spiralian genomes.</title>
        <authorList>
            <person name="Simakov O."/>
            <person name="Marletaz F."/>
            <person name="Cho S.J."/>
            <person name="Edsinger-Gonzales E."/>
            <person name="Havlak P."/>
            <person name="Hellsten U."/>
            <person name="Kuo D.H."/>
            <person name="Larsson T."/>
            <person name="Lv J."/>
            <person name="Arendt D."/>
            <person name="Savage R."/>
            <person name="Osoegawa K."/>
            <person name="de Jong P."/>
            <person name="Grimwood J."/>
            <person name="Chapman J.A."/>
            <person name="Shapiro H."/>
            <person name="Aerts A."/>
            <person name="Otillar R.P."/>
            <person name="Terry A.Y."/>
            <person name="Boore J.L."/>
            <person name="Grigoriev I.V."/>
            <person name="Lindberg D.R."/>
            <person name="Seaver E.C."/>
            <person name="Weisblat D.A."/>
            <person name="Putnam N.H."/>
            <person name="Rokhsar D.S."/>
        </authorList>
    </citation>
    <scope>NUCLEOTIDE SEQUENCE</scope>
    <source>
        <strain evidence="1 3">I ESC-2004</strain>
    </source>
</reference>
<protein>
    <submittedName>
        <fullName evidence="1 2">Uncharacterized protein</fullName>
    </submittedName>
</protein>
<reference evidence="2" key="3">
    <citation type="submission" date="2015-06" db="UniProtKB">
        <authorList>
            <consortium name="EnsemblMetazoa"/>
        </authorList>
    </citation>
    <scope>IDENTIFICATION</scope>
</reference>
<reference evidence="3" key="1">
    <citation type="submission" date="2012-12" db="EMBL/GenBank/DDBJ databases">
        <authorList>
            <person name="Hellsten U."/>
            <person name="Grimwood J."/>
            <person name="Chapman J.A."/>
            <person name="Shapiro H."/>
            <person name="Aerts A."/>
            <person name="Otillar R.P."/>
            <person name="Terry A.Y."/>
            <person name="Boore J.L."/>
            <person name="Simakov O."/>
            <person name="Marletaz F."/>
            <person name="Cho S.-J."/>
            <person name="Edsinger-Gonzales E."/>
            <person name="Havlak P."/>
            <person name="Kuo D.-H."/>
            <person name="Larsson T."/>
            <person name="Lv J."/>
            <person name="Arendt D."/>
            <person name="Savage R."/>
            <person name="Osoegawa K."/>
            <person name="de Jong P."/>
            <person name="Lindberg D.R."/>
            <person name="Seaver E.C."/>
            <person name="Weisblat D.A."/>
            <person name="Putnam N.H."/>
            <person name="Grigoriev I.V."/>
            <person name="Rokhsar D.S."/>
        </authorList>
    </citation>
    <scope>NUCLEOTIDE SEQUENCE</scope>
    <source>
        <strain evidence="3">I ESC-2004</strain>
    </source>
</reference>
<dbReference type="HOGENOM" id="CLU_1512018_0_0_1"/>
<gene>
    <name evidence="1" type="ORF">CAPTEDRAFT_202285</name>
</gene>
<dbReference type="Proteomes" id="UP000014760">
    <property type="component" value="Unassembled WGS sequence"/>
</dbReference>
<keyword evidence="3" id="KW-1185">Reference proteome</keyword>
<accession>R7VE91</accession>
<dbReference type="EMBL" id="AMQN01017181">
    <property type="status" value="NOT_ANNOTATED_CDS"/>
    <property type="molecule type" value="Genomic_DNA"/>
</dbReference>
<dbReference type="AlphaFoldDB" id="R7VE91"/>
<dbReference type="EMBL" id="KB292810">
    <property type="protein sequence ID" value="ELU16949.1"/>
    <property type="molecule type" value="Genomic_DNA"/>
</dbReference>
<evidence type="ECO:0000313" key="3">
    <source>
        <dbReference type="Proteomes" id="UP000014760"/>
    </source>
</evidence>
<evidence type="ECO:0000313" key="1">
    <source>
        <dbReference type="EMBL" id="ELU16949.1"/>
    </source>
</evidence>
<dbReference type="EnsemblMetazoa" id="CapteT202285">
    <property type="protein sequence ID" value="CapteP202285"/>
    <property type="gene ID" value="CapteG202285"/>
</dbReference>